<dbReference type="STRING" id="425514.SAMN05443550_106146"/>
<feature type="domain" description="Protein FecR C-terminal" evidence="3">
    <location>
        <begin position="300"/>
        <end position="368"/>
    </location>
</feature>
<dbReference type="Gene3D" id="2.60.120.1440">
    <property type="match status" value="1"/>
</dbReference>
<dbReference type="Gene3D" id="3.55.50.30">
    <property type="match status" value="1"/>
</dbReference>
<reference evidence="4 5" key="1">
    <citation type="submission" date="2016-10" db="EMBL/GenBank/DDBJ databases">
        <authorList>
            <person name="de Groot N.N."/>
        </authorList>
    </citation>
    <scope>NUCLEOTIDE SEQUENCE [LARGE SCALE GENOMIC DNA]</scope>
    <source>
        <strain evidence="4 5">DSM 19033</strain>
    </source>
</reference>
<evidence type="ECO:0000256" key="1">
    <source>
        <dbReference type="SAM" id="Phobius"/>
    </source>
</evidence>
<protein>
    <submittedName>
        <fullName evidence="4">FecR family protein</fullName>
    </submittedName>
</protein>
<evidence type="ECO:0000313" key="5">
    <source>
        <dbReference type="Proteomes" id="UP000198850"/>
    </source>
</evidence>
<dbReference type="AlphaFoldDB" id="A0A1H4ETG9"/>
<dbReference type="InterPro" id="IPR012373">
    <property type="entry name" value="Ferrdict_sens_TM"/>
</dbReference>
<dbReference type="PANTHER" id="PTHR30273">
    <property type="entry name" value="PERIPLASMIC SIGNAL SENSOR AND SIGMA FACTOR ACTIVATOR FECR-RELATED"/>
    <property type="match status" value="1"/>
</dbReference>
<dbReference type="Proteomes" id="UP000198850">
    <property type="component" value="Unassembled WGS sequence"/>
</dbReference>
<dbReference type="InterPro" id="IPR032508">
    <property type="entry name" value="FecR_C"/>
</dbReference>
<keyword evidence="1" id="KW-0472">Membrane</keyword>
<feature type="transmembrane region" description="Helical" evidence="1">
    <location>
        <begin position="69"/>
        <end position="89"/>
    </location>
</feature>
<evidence type="ECO:0000259" key="2">
    <source>
        <dbReference type="Pfam" id="PF04773"/>
    </source>
</evidence>
<feature type="domain" description="FecR protein" evidence="2">
    <location>
        <begin position="163"/>
        <end position="255"/>
    </location>
</feature>
<sequence>MDQKDIAEKHKRFISGEGTTEDIAFFESFYIQYNQKHFQTTEAEQSEDIEEAWKQINAVIRTPKRKLSLSWLAAAAVLLIVSTIFIYVARHHSDPATTSVYANDIPPGSHKAILTLSDGRKINLDDRNKGLVTSDANATIRKTNTGEIIYESSRPTAQIAYNRMSTPVGGKYELRLSDGTLAVLDAGSSIEYPVSFIGEQRQVEVSGQVYFEVSHDPKRPFLVKFNDQVVKVLGTRFNINAHADEPDSRTTLLQGCIALQSGGTETLLKPGQQGILQKGQDQVSVVNVNADKVVSWKDNYFHFEKENIREIMRQLSRWYNIEVVFEGAFKEEEFSGDISRNKNISQVLRMLEYSQAVHFKISGRRVIVMP</sequence>
<dbReference type="InterPro" id="IPR006860">
    <property type="entry name" value="FecR"/>
</dbReference>
<evidence type="ECO:0000313" key="4">
    <source>
        <dbReference type="EMBL" id="SEA88335.1"/>
    </source>
</evidence>
<dbReference type="EMBL" id="FNRA01000006">
    <property type="protein sequence ID" value="SEA88335.1"/>
    <property type="molecule type" value="Genomic_DNA"/>
</dbReference>
<name>A0A1H4ETG9_9SPHI</name>
<keyword evidence="1" id="KW-0812">Transmembrane</keyword>
<accession>A0A1H4ETG9</accession>
<dbReference type="PANTHER" id="PTHR30273:SF2">
    <property type="entry name" value="PROTEIN FECR"/>
    <property type="match status" value="1"/>
</dbReference>
<dbReference type="PIRSF" id="PIRSF018266">
    <property type="entry name" value="FecR"/>
    <property type="match status" value="1"/>
</dbReference>
<organism evidence="4 5">
    <name type="scientific">Pedobacter hartonius</name>
    <dbReference type="NCBI Taxonomy" id="425514"/>
    <lineage>
        <taxon>Bacteria</taxon>
        <taxon>Pseudomonadati</taxon>
        <taxon>Bacteroidota</taxon>
        <taxon>Sphingobacteriia</taxon>
        <taxon>Sphingobacteriales</taxon>
        <taxon>Sphingobacteriaceae</taxon>
        <taxon>Pedobacter</taxon>
    </lineage>
</organism>
<gene>
    <name evidence="4" type="ORF">SAMN05443550_106146</name>
</gene>
<dbReference type="OrthoDB" id="1099963at2"/>
<dbReference type="GO" id="GO:0016989">
    <property type="term" value="F:sigma factor antagonist activity"/>
    <property type="evidence" value="ECO:0007669"/>
    <property type="project" value="TreeGrafter"/>
</dbReference>
<evidence type="ECO:0000259" key="3">
    <source>
        <dbReference type="Pfam" id="PF16344"/>
    </source>
</evidence>
<keyword evidence="5" id="KW-1185">Reference proteome</keyword>
<dbReference type="RefSeq" id="WP_090557153.1">
    <property type="nucleotide sequence ID" value="NZ_FNRA01000006.1"/>
</dbReference>
<dbReference type="Pfam" id="PF16344">
    <property type="entry name" value="FecR_C"/>
    <property type="match status" value="1"/>
</dbReference>
<keyword evidence="1" id="KW-1133">Transmembrane helix</keyword>
<proteinExistence type="predicted"/>
<dbReference type="Pfam" id="PF04773">
    <property type="entry name" value="FecR"/>
    <property type="match status" value="1"/>
</dbReference>